<dbReference type="EMBL" id="JAAOAR010000763">
    <property type="protein sequence ID" value="KAF5574019.1"/>
    <property type="molecule type" value="Genomic_DNA"/>
</dbReference>
<evidence type="ECO:0000313" key="2">
    <source>
        <dbReference type="EMBL" id="KAF5574019.1"/>
    </source>
</evidence>
<protein>
    <submittedName>
        <fullName evidence="2">Uncharacterized protein</fullName>
    </submittedName>
</protein>
<organism evidence="2 3">
    <name type="scientific">Fusarium pseudoanthophilum</name>
    <dbReference type="NCBI Taxonomy" id="48495"/>
    <lineage>
        <taxon>Eukaryota</taxon>
        <taxon>Fungi</taxon>
        <taxon>Dikarya</taxon>
        <taxon>Ascomycota</taxon>
        <taxon>Pezizomycotina</taxon>
        <taxon>Sordariomycetes</taxon>
        <taxon>Hypocreomycetidae</taxon>
        <taxon>Hypocreales</taxon>
        <taxon>Nectriaceae</taxon>
        <taxon>Fusarium</taxon>
        <taxon>Fusarium fujikuroi species complex</taxon>
    </lineage>
</organism>
<sequence length="409" mass="45548">MASLIASAVSTLLVKFGTGLAGKAGGWVFQEGLAAVTGGITDTGRIREDIANVLKEVKQIQTSVTDLSSQLSDSLLQLRKDSLRTYITDIETYYATIGDIMQEAFELPEKKLTDADRVRQAKGLQKRLNNRLRACSNDVPGYLDKINDFLNERGSNAFFQQAAQQALDQSDDFLEYYSKTKVMALNYWVAYIKGISLLQMAHDTPQVNFEEGSFTIDRHKANVLAQEKNFRSTVGEVTIALAEEVINNPNATRDLTWRTAGGTYIEAYKSPYANYVLSDIPGPRESAWIVKHIPSVTKEDFDPTQGYPVLIEPSDRVDNPLCAGGSQYGLDTRWATDTLGDYQCRWFIKPRSPGEARFSFRFLSSGAAYNGSYIVDNPASDLRTLNYVDSLHKEDGNQFFSVTLGEQKV</sequence>
<keyword evidence="1" id="KW-0732">Signal</keyword>
<feature type="signal peptide" evidence="1">
    <location>
        <begin position="1"/>
        <end position="21"/>
    </location>
</feature>
<dbReference type="AlphaFoldDB" id="A0A8H5KGU9"/>
<evidence type="ECO:0000313" key="3">
    <source>
        <dbReference type="Proteomes" id="UP000544095"/>
    </source>
</evidence>
<accession>A0A8H5KGU9</accession>
<evidence type="ECO:0000256" key="1">
    <source>
        <dbReference type="SAM" id="SignalP"/>
    </source>
</evidence>
<feature type="chain" id="PRO_5034637998" evidence="1">
    <location>
        <begin position="22"/>
        <end position="409"/>
    </location>
</feature>
<reference evidence="2 3" key="1">
    <citation type="submission" date="2020-05" db="EMBL/GenBank/DDBJ databases">
        <title>Identification and distribution of gene clusters putatively required for synthesis of sphingolipid metabolism inhibitors in phylogenetically diverse species of the filamentous fungus Fusarium.</title>
        <authorList>
            <person name="Kim H.-S."/>
            <person name="Busman M."/>
            <person name="Brown D.W."/>
            <person name="Divon H."/>
            <person name="Uhlig S."/>
            <person name="Proctor R.H."/>
        </authorList>
    </citation>
    <scope>NUCLEOTIDE SEQUENCE [LARGE SCALE GENOMIC DNA]</scope>
    <source>
        <strain evidence="2 3">NRRL 25211</strain>
    </source>
</reference>
<keyword evidence="3" id="KW-1185">Reference proteome</keyword>
<proteinExistence type="predicted"/>
<name>A0A8H5KGU9_9HYPO</name>
<dbReference type="Proteomes" id="UP000544095">
    <property type="component" value="Unassembled WGS sequence"/>
</dbReference>
<gene>
    <name evidence="2" type="ORF">FPANT_12008</name>
</gene>
<comment type="caution">
    <text evidence="2">The sequence shown here is derived from an EMBL/GenBank/DDBJ whole genome shotgun (WGS) entry which is preliminary data.</text>
</comment>